<feature type="chain" id="PRO_5013762891" evidence="1">
    <location>
        <begin position="22"/>
        <end position="166"/>
    </location>
</feature>
<evidence type="ECO:0000313" key="2">
    <source>
        <dbReference type="EMBL" id="SOQ53323.1"/>
    </source>
</evidence>
<organism evidence="2">
    <name type="scientific">Spodoptera frugiperda</name>
    <name type="common">Fall armyworm</name>
    <dbReference type="NCBI Taxonomy" id="7108"/>
    <lineage>
        <taxon>Eukaryota</taxon>
        <taxon>Metazoa</taxon>
        <taxon>Ecdysozoa</taxon>
        <taxon>Arthropoda</taxon>
        <taxon>Hexapoda</taxon>
        <taxon>Insecta</taxon>
        <taxon>Pterygota</taxon>
        <taxon>Neoptera</taxon>
        <taxon>Endopterygota</taxon>
        <taxon>Lepidoptera</taxon>
        <taxon>Glossata</taxon>
        <taxon>Ditrysia</taxon>
        <taxon>Noctuoidea</taxon>
        <taxon>Noctuidae</taxon>
        <taxon>Amphipyrinae</taxon>
        <taxon>Spodoptera</taxon>
    </lineage>
</organism>
<protein>
    <submittedName>
        <fullName evidence="2">SFRICE_022328</fullName>
    </submittedName>
</protein>
<gene>
    <name evidence="2" type="ORF">SFRICE_022328</name>
</gene>
<proteinExistence type="predicted"/>
<dbReference type="AlphaFoldDB" id="A0A2H1WJR4"/>
<accession>A0A2H1WJR4</accession>
<sequence>MVGADLVRAAVVATLIAWCTAYPDRVLNRRYDNNNNNDANLEYSYRSLLSNNALNDNHNNLRSNPNNNNLNNLNNLNNGLNNNNLRSHPDNNNLNNLNNNNNLDNLNNLNNRRYKGAAVAAGNSLDRCLSVNHAVTTERILIKFSIQTGYELTCTHIHAGEAASRS</sequence>
<keyword evidence="1" id="KW-0732">Signal</keyword>
<evidence type="ECO:0000256" key="1">
    <source>
        <dbReference type="SAM" id="SignalP"/>
    </source>
</evidence>
<feature type="signal peptide" evidence="1">
    <location>
        <begin position="1"/>
        <end position="21"/>
    </location>
</feature>
<reference evidence="2" key="1">
    <citation type="submission" date="2016-07" db="EMBL/GenBank/DDBJ databases">
        <authorList>
            <person name="Bretaudeau A."/>
        </authorList>
    </citation>
    <scope>NUCLEOTIDE SEQUENCE</scope>
    <source>
        <strain evidence="2">Rice</strain>
        <tissue evidence="2">Whole body</tissue>
    </source>
</reference>
<name>A0A2H1WJR4_SPOFR</name>
<dbReference type="EMBL" id="ODYU01009123">
    <property type="protein sequence ID" value="SOQ53323.1"/>
    <property type="molecule type" value="Genomic_DNA"/>
</dbReference>